<gene>
    <name evidence="1" type="ORF">SHKM778_50630</name>
</gene>
<dbReference type="AlphaFoldDB" id="A0AAT9HMK3"/>
<organism evidence="1">
    <name type="scientific">Streptomyces haneummycinicus</name>
    <dbReference type="NCBI Taxonomy" id="3074435"/>
    <lineage>
        <taxon>Bacteria</taxon>
        <taxon>Bacillati</taxon>
        <taxon>Actinomycetota</taxon>
        <taxon>Actinomycetes</taxon>
        <taxon>Kitasatosporales</taxon>
        <taxon>Streptomycetaceae</taxon>
        <taxon>Streptomyces</taxon>
    </lineage>
</organism>
<dbReference type="EMBL" id="AP035768">
    <property type="protein sequence ID" value="BFO18675.1"/>
    <property type="molecule type" value="Genomic_DNA"/>
</dbReference>
<proteinExistence type="predicted"/>
<name>A0AAT9HMK3_9ACTN</name>
<reference evidence="1" key="2">
    <citation type="submission" date="2024-07" db="EMBL/GenBank/DDBJ databases">
        <title>Streptomyces haneummycinica sp. nov., a new antibiotic-producing actinobacterium isolated from marine sediment.</title>
        <authorList>
            <person name="Uemura M."/>
            <person name="Hamada M."/>
            <person name="Hirano S."/>
            <person name="Kobayashi K."/>
            <person name="Ohshiro T."/>
            <person name="Kobayashi T."/>
            <person name="Terahara T."/>
        </authorList>
    </citation>
    <scope>NUCLEOTIDE SEQUENCE</scope>
    <source>
        <strain evidence="1">KM77-8</strain>
    </source>
</reference>
<accession>A0AAT9HMK3</accession>
<protein>
    <submittedName>
        <fullName evidence="1">Uncharacterized protein</fullName>
    </submittedName>
</protein>
<evidence type="ECO:0000313" key="1">
    <source>
        <dbReference type="EMBL" id="BFO18675.1"/>
    </source>
</evidence>
<reference evidence="1" key="1">
    <citation type="submission" date="2024-06" db="EMBL/GenBank/DDBJ databases">
        <authorList>
            <consortium name="consrtm"/>
            <person name="Uemura M."/>
            <person name="Terahara T."/>
        </authorList>
    </citation>
    <scope>NUCLEOTIDE SEQUENCE</scope>
    <source>
        <strain evidence="1">KM77-8</strain>
    </source>
</reference>
<sequence length="56" mass="6636">MELWKRGLHPIEEHSRAVPLIPVPELFTRAWERVRAGDAPAYEELTTRVTRKGRRR</sequence>